<dbReference type="GO" id="GO:0003677">
    <property type="term" value="F:DNA binding"/>
    <property type="evidence" value="ECO:0007669"/>
    <property type="project" value="UniProtKB-KW"/>
</dbReference>
<dbReference type="NCBIfam" id="TIGR00738">
    <property type="entry name" value="rrf2_super"/>
    <property type="match status" value="1"/>
</dbReference>
<sequence length="168" mass="18728">MRLSTKGRYGVTAMMDLAIHDNAGPVTLADISQCQGISLSYLEQLFSRLRKHNLVDGVRGPGGGYRLARPADEINIAQIITAVDEKVDATLCNHEGNCQDGVRCLTHELWEELSDRLYEFLSGITLAQFANRPGIHELAIQRDKINGRFILARRQAEVLQKLQQSQPS</sequence>
<keyword evidence="1" id="KW-0238">DNA-binding</keyword>
<gene>
    <name evidence="2" type="ORF">MNBD_GAMMA11-843</name>
</gene>
<evidence type="ECO:0000256" key="1">
    <source>
        <dbReference type="ARBA" id="ARBA00023125"/>
    </source>
</evidence>
<dbReference type="InterPro" id="IPR000944">
    <property type="entry name" value="Tscrpt_reg_Rrf2"/>
</dbReference>
<dbReference type="PANTHER" id="PTHR33221:SF5">
    <property type="entry name" value="HTH-TYPE TRANSCRIPTIONAL REGULATOR ISCR"/>
    <property type="match status" value="1"/>
</dbReference>
<dbReference type="GO" id="GO:0003700">
    <property type="term" value="F:DNA-binding transcription factor activity"/>
    <property type="evidence" value="ECO:0007669"/>
    <property type="project" value="TreeGrafter"/>
</dbReference>
<reference evidence="2" key="1">
    <citation type="submission" date="2018-06" db="EMBL/GenBank/DDBJ databases">
        <authorList>
            <person name="Zhirakovskaya E."/>
        </authorList>
    </citation>
    <scope>NUCLEOTIDE SEQUENCE</scope>
</reference>
<name>A0A3B0WZY1_9ZZZZ</name>
<dbReference type="SUPFAM" id="SSF46785">
    <property type="entry name" value="Winged helix' DNA-binding domain"/>
    <property type="match status" value="1"/>
</dbReference>
<dbReference type="FunFam" id="1.10.10.10:FF:000026">
    <property type="entry name" value="HTH-type transcriptional regulator IscR"/>
    <property type="match status" value="1"/>
</dbReference>
<dbReference type="PROSITE" id="PS51197">
    <property type="entry name" value="HTH_RRF2_2"/>
    <property type="match status" value="1"/>
</dbReference>
<protein>
    <submittedName>
        <fullName evidence="2">Iron-sulfur cluster regulator IscR</fullName>
    </submittedName>
</protein>
<dbReference type="GO" id="GO:0005829">
    <property type="term" value="C:cytosol"/>
    <property type="evidence" value="ECO:0007669"/>
    <property type="project" value="TreeGrafter"/>
</dbReference>
<dbReference type="EMBL" id="UOFG01000009">
    <property type="protein sequence ID" value="VAW58000.1"/>
    <property type="molecule type" value="Genomic_DNA"/>
</dbReference>
<proteinExistence type="predicted"/>
<dbReference type="PANTHER" id="PTHR33221">
    <property type="entry name" value="WINGED HELIX-TURN-HELIX TRANSCRIPTIONAL REGULATOR, RRF2 FAMILY"/>
    <property type="match status" value="1"/>
</dbReference>
<evidence type="ECO:0000313" key="2">
    <source>
        <dbReference type="EMBL" id="VAW58000.1"/>
    </source>
</evidence>
<accession>A0A3B0WZY1</accession>
<organism evidence="2">
    <name type="scientific">hydrothermal vent metagenome</name>
    <dbReference type="NCBI Taxonomy" id="652676"/>
    <lineage>
        <taxon>unclassified sequences</taxon>
        <taxon>metagenomes</taxon>
        <taxon>ecological metagenomes</taxon>
    </lineage>
</organism>
<dbReference type="AlphaFoldDB" id="A0A3B0WZY1"/>
<dbReference type="InterPro" id="IPR036388">
    <property type="entry name" value="WH-like_DNA-bd_sf"/>
</dbReference>
<dbReference type="InterPro" id="IPR036390">
    <property type="entry name" value="WH_DNA-bd_sf"/>
</dbReference>
<dbReference type="Pfam" id="PF02082">
    <property type="entry name" value="Rrf2"/>
    <property type="match status" value="1"/>
</dbReference>
<dbReference type="Gene3D" id="1.10.10.10">
    <property type="entry name" value="Winged helix-like DNA-binding domain superfamily/Winged helix DNA-binding domain"/>
    <property type="match status" value="1"/>
</dbReference>